<evidence type="ECO:0000313" key="2">
    <source>
        <dbReference type="EMBL" id="SFO10055.1"/>
    </source>
</evidence>
<keyword evidence="1" id="KW-1277">Toxin-antitoxin system</keyword>
<protein>
    <submittedName>
        <fullName evidence="2">Plasmid stabilization system protein ParE</fullName>
    </submittedName>
</protein>
<accession>A0A1I5EF23</accession>
<evidence type="ECO:0000256" key="1">
    <source>
        <dbReference type="ARBA" id="ARBA00022649"/>
    </source>
</evidence>
<dbReference type="RefSeq" id="WP_091525052.1">
    <property type="nucleotide sequence ID" value="NZ_FOVI01000020.1"/>
</dbReference>
<dbReference type="OrthoDB" id="1098070at2"/>
<sequence length="100" mass="11859">MAKRSVIWTETAIKQRREILKYWIIRNQSTLYAEKLIQLIKKRIELILKNPYAGKLTNHLDTREAAMGNFSIYYKITDSKIFITAFWDNRQNPADLAKLL</sequence>
<dbReference type="STRING" id="913024.SAMN05421741_12031"/>
<dbReference type="Gene3D" id="3.30.2310.20">
    <property type="entry name" value="RelE-like"/>
    <property type="match status" value="1"/>
</dbReference>
<dbReference type="Proteomes" id="UP000199036">
    <property type="component" value="Unassembled WGS sequence"/>
</dbReference>
<dbReference type="EMBL" id="FOVI01000020">
    <property type="protein sequence ID" value="SFO10055.1"/>
    <property type="molecule type" value="Genomic_DNA"/>
</dbReference>
<evidence type="ECO:0000313" key="3">
    <source>
        <dbReference type="Proteomes" id="UP000199036"/>
    </source>
</evidence>
<dbReference type="InterPro" id="IPR007712">
    <property type="entry name" value="RelE/ParE_toxin"/>
</dbReference>
<name>A0A1I5EF23_9FLAO</name>
<keyword evidence="3" id="KW-1185">Reference proteome</keyword>
<dbReference type="AlphaFoldDB" id="A0A1I5EF23"/>
<gene>
    <name evidence="2" type="ORF">SAMN05421741_12031</name>
</gene>
<dbReference type="InterPro" id="IPR035093">
    <property type="entry name" value="RelE/ParE_toxin_dom_sf"/>
</dbReference>
<dbReference type="Pfam" id="PF05016">
    <property type="entry name" value="ParE_toxin"/>
    <property type="match status" value="1"/>
</dbReference>
<proteinExistence type="predicted"/>
<organism evidence="2 3">
    <name type="scientific">Paenimyroides ummariense</name>
    <dbReference type="NCBI Taxonomy" id="913024"/>
    <lineage>
        <taxon>Bacteria</taxon>
        <taxon>Pseudomonadati</taxon>
        <taxon>Bacteroidota</taxon>
        <taxon>Flavobacteriia</taxon>
        <taxon>Flavobacteriales</taxon>
        <taxon>Flavobacteriaceae</taxon>
        <taxon>Paenimyroides</taxon>
    </lineage>
</organism>
<reference evidence="3" key="1">
    <citation type="submission" date="2016-10" db="EMBL/GenBank/DDBJ databases">
        <authorList>
            <person name="Varghese N."/>
            <person name="Submissions S."/>
        </authorList>
    </citation>
    <scope>NUCLEOTIDE SEQUENCE [LARGE SCALE GENOMIC DNA]</scope>
    <source>
        <strain evidence="3">DS-12</strain>
    </source>
</reference>